<feature type="region of interest" description="Disordered" evidence="1">
    <location>
        <begin position="18"/>
        <end position="89"/>
    </location>
</feature>
<accession>A0A919TII8</accession>
<dbReference type="AlphaFoldDB" id="A0A919TII8"/>
<proteinExistence type="predicted"/>
<reference evidence="2 3" key="1">
    <citation type="submission" date="2021-03" db="EMBL/GenBank/DDBJ databases">
        <title>Whole genome shotgun sequence of Actinoplanes toevensis NBRC 105298.</title>
        <authorList>
            <person name="Komaki H."/>
            <person name="Tamura T."/>
        </authorList>
    </citation>
    <scope>NUCLEOTIDE SEQUENCE [LARGE SCALE GENOMIC DNA]</scope>
    <source>
        <strain evidence="2 3">NBRC 105298</strain>
    </source>
</reference>
<keyword evidence="3" id="KW-1185">Reference proteome</keyword>
<organism evidence="2 3">
    <name type="scientific">Paractinoplanes toevensis</name>
    <dbReference type="NCBI Taxonomy" id="571911"/>
    <lineage>
        <taxon>Bacteria</taxon>
        <taxon>Bacillati</taxon>
        <taxon>Actinomycetota</taxon>
        <taxon>Actinomycetes</taxon>
        <taxon>Micromonosporales</taxon>
        <taxon>Micromonosporaceae</taxon>
        <taxon>Paractinoplanes</taxon>
    </lineage>
</organism>
<protein>
    <submittedName>
        <fullName evidence="2">Uncharacterized protein</fullName>
    </submittedName>
</protein>
<sequence>MTGGIFLAVLWTSGLPQRAGRTLRRKRVTASKPTNAPGDEAAADSDGLPPEHAAAPVTEPGTDEAPTLIRTAPEPTPASASRDRPDILPTVDQPVAVRLMGDDIAVGVPDGPPPHLGKAQTLIAPAGYAMFVQGILVPVELDEPASGQLAPGQAVILNVTAAR</sequence>
<evidence type="ECO:0000313" key="3">
    <source>
        <dbReference type="Proteomes" id="UP000677082"/>
    </source>
</evidence>
<dbReference type="Proteomes" id="UP000677082">
    <property type="component" value="Unassembled WGS sequence"/>
</dbReference>
<evidence type="ECO:0000256" key="1">
    <source>
        <dbReference type="SAM" id="MobiDB-lite"/>
    </source>
</evidence>
<gene>
    <name evidence="2" type="ORF">Ato02nite_074190</name>
</gene>
<comment type="caution">
    <text evidence="2">The sequence shown here is derived from an EMBL/GenBank/DDBJ whole genome shotgun (WGS) entry which is preliminary data.</text>
</comment>
<name>A0A919TII8_9ACTN</name>
<evidence type="ECO:0000313" key="2">
    <source>
        <dbReference type="EMBL" id="GIM95626.1"/>
    </source>
</evidence>
<dbReference type="EMBL" id="BOQN01000095">
    <property type="protein sequence ID" value="GIM95626.1"/>
    <property type="molecule type" value="Genomic_DNA"/>
</dbReference>